<evidence type="ECO:0000256" key="5">
    <source>
        <dbReference type="ARBA" id="ARBA00022679"/>
    </source>
</evidence>
<keyword evidence="8" id="KW-0067">ATP-binding</keyword>
<dbReference type="PANTHER" id="PTHR24356:SF1">
    <property type="entry name" value="SERINE_THREONINE-PROTEIN KINASE GREATWALL"/>
    <property type="match status" value="1"/>
</dbReference>
<evidence type="ECO:0000259" key="13">
    <source>
        <dbReference type="PROSITE" id="PS51285"/>
    </source>
</evidence>
<evidence type="ECO:0000313" key="15">
    <source>
        <dbReference type="Proteomes" id="UP000663824"/>
    </source>
</evidence>
<proteinExistence type="inferred from homology"/>
<organism evidence="14 15">
    <name type="scientific">Rotaria magnacalcarata</name>
    <dbReference type="NCBI Taxonomy" id="392030"/>
    <lineage>
        <taxon>Eukaryota</taxon>
        <taxon>Metazoa</taxon>
        <taxon>Spiralia</taxon>
        <taxon>Gnathifera</taxon>
        <taxon>Rotifera</taxon>
        <taxon>Eurotatoria</taxon>
        <taxon>Bdelloidea</taxon>
        <taxon>Philodinida</taxon>
        <taxon>Philodinidae</taxon>
        <taxon>Rotaria</taxon>
    </lineage>
</organism>
<dbReference type="PROSITE" id="PS51285">
    <property type="entry name" value="AGC_KINASE_CTER"/>
    <property type="match status" value="1"/>
</dbReference>
<evidence type="ECO:0000256" key="4">
    <source>
        <dbReference type="ARBA" id="ARBA00022527"/>
    </source>
</evidence>
<dbReference type="GO" id="GO:0005524">
    <property type="term" value="F:ATP binding"/>
    <property type="evidence" value="ECO:0007669"/>
    <property type="project" value="UniProtKB-KW"/>
</dbReference>
<comment type="catalytic activity">
    <reaction evidence="11">
        <text>L-seryl-[protein] + ATP = O-phospho-L-seryl-[protein] + ADP + H(+)</text>
        <dbReference type="Rhea" id="RHEA:17989"/>
        <dbReference type="Rhea" id="RHEA-COMP:9863"/>
        <dbReference type="Rhea" id="RHEA-COMP:11604"/>
        <dbReference type="ChEBI" id="CHEBI:15378"/>
        <dbReference type="ChEBI" id="CHEBI:29999"/>
        <dbReference type="ChEBI" id="CHEBI:30616"/>
        <dbReference type="ChEBI" id="CHEBI:83421"/>
        <dbReference type="ChEBI" id="CHEBI:456216"/>
        <dbReference type="EC" id="2.7.11.1"/>
    </reaction>
</comment>
<accession>A0A816SZA3</accession>
<reference evidence="14" key="1">
    <citation type="submission" date="2021-02" db="EMBL/GenBank/DDBJ databases">
        <authorList>
            <person name="Nowell W R."/>
        </authorList>
    </citation>
    <scope>NUCLEOTIDE SEQUENCE</scope>
</reference>
<protein>
    <recommendedName>
        <fullName evidence="3">Serine/threonine-protein kinase greatwall</fullName>
        <ecNumber evidence="2">2.7.11.1</ecNumber>
    </recommendedName>
    <alternativeName>
        <fullName evidence="9">Microtubule-associated serine/threonine-protein kinase-like</fullName>
    </alternativeName>
</protein>
<evidence type="ECO:0000256" key="2">
    <source>
        <dbReference type="ARBA" id="ARBA00012513"/>
    </source>
</evidence>
<dbReference type="Gene3D" id="3.30.200.20">
    <property type="entry name" value="Phosphorylase Kinase, domain 1"/>
    <property type="match status" value="2"/>
</dbReference>
<dbReference type="Pfam" id="PF00069">
    <property type="entry name" value="Pkinase"/>
    <property type="match status" value="2"/>
</dbReference>
<dbReference type="InterPro" id="IPR000719">
    <property type="entry name" value="Prot_kinase_dom"/>
</dbReference>
<evidence type="ECO:0000256" key="7">
    <source>
        <dbReference type="ARBA" id="ARBA00022777"/>
    </source>
</evidence>
<dbReference type="InterPro" id="IPR008271">
    <property type="entry name" value="Ser/Thr_kinase_AS"/>
</dbReference>
<keyword evidence="5" id="KW-0808">Transferase</keyword>
<name>A0A816SZA3_9BILA</name>
<dbReference type="Gene3D" id="1.10.510.10">
    <property type="entry name" value="Transferase(Phosphotransferase) domain 1"/>
    <property type="match status" value="3"/>
</dbReference>
<dbReference type="Proteomes" id="UP000663824">
    <property type="component" value="Unassembled WGS sequence"/>
</dbReference>
<evidence type="ECO:0000259" key="12">
    <source>
        <dbReference type="PROSITE" id="PS50011"/>
    </source>
</evidence>
<keyword evidence="7" id="KW-0418">Kinase</keyword>
<keyword evidence="6" id="KW-0547">Nucleotide-binding</keyword>
<evidence type="ECO:0000256" key="9">
    <source>
        <dbReference type="ARBA" id="ARBA00033099"/>
    </source>
</evidence>
<dbReference type="PROSITE" id="PS50011">
    <property type="entry name" value="PROTEIN_KINASE_DOM"/>
    <property type="match status" value="1"/>
</dbReference>
<keyword evidence="4" id="KW-0723">Serine/threonine-protein kinase</keyword>
<dbReference type="EMBL" id="CAJNRE010010647">
    <property type="protein sequence ID" value="CAF2094292.1"/>
    <property type="molecule type" value="Genomic_DNA"/>
</dbReference>
<comment type="catalytic activity">
    <reaction evidence="10">
        <text>L-threonyl-[protein] + ATP = O-phospho-L-threonyl-[protein] + ADP + H(+)</text>
        <dbReference type="Rhea" id="RHEA:46608"/>
        <dbReference type="Rhea" id="RHEA-COMP:11060"/>
        <dbReference type="Rhea" id="RHEA-COMP:11605"/>
        <dbReference type="ChEBI" id="CHEBI:15378"/>
        <dbReference type="ChEBI" id="CHEBI:30013"/>
        <dbReference type="ChEBI" id="CHEBI:30616"/>
        <dbReference type="ChEBI" id="CHEBI:61977"/>
        <dbReference type="ChEBI" id="CHEBI:456216"/>
        <dbReference type="EC" id="2.7.11.1"/>
    </reaction>
</comment>
<dbReference type="SUPFAM" id="SSF56112">
    <property type="entry name" value="Protein kinase-like (PK-like)"/>
    <property type="match status" value="2"/>
</dbReference>
<dbReference type="EC" id="2.7.11.1" evidence="2"/>
<gene>
    <name evidence="14" type="ORF">MBJ925_LOCUS21161</name>
</gene>
<evidence type="ECO:0000256" key="11">
    <source>
        <dbReference type="ARBA" id="ARBA00048679"/>
    </source>
</evidence>
<dbReference type="AlphaFoldDB" id="A0A816SZA3"/>
<dbReference type="PROSITE" id="PS00108">
    <property type="entry name" value="PROTEIN_KINASE_ST"/>
    <property type="match status" value="1"/>
</dbReference>
<dbReference type="GO" id="GO:0035556">
    <property type="term" value="P:intracellular signal transduction"/>
    <property type="evidence" value="ECO:0007669"/>
    <property type="project" value="TreeGrafter"/>
</dbReference>
<dbReference type="GO" id="GO:0004674">
    <property type="term" value="F:protein serine/threonine kinase activity"/>
    <property type="evidence" value="ECO:0007669"/>
    <property type="project" value="UniProtKB-KW"/>
</dbReference>
<evidence type="ECO:0000256" key="10">
    <source>
        <dbReference type="ARBA" id="ARBA00047899"/>
    </source>
</evidence>
<evidence type="ECO:0000256" key="6">
    <source>
        <dbReference type="ARBA" id="ARBA00022741"/>
    </source>
</evidence>
<comment type="similarity">
    <text evidence="1">Belongs to the protein kinase superfamily. AGC Ser/Thr protein kinase family.</text>
</comment>
<dbReference type="PANTHER" id="PTHR24356">
    <property type="entry name" value="SERINE/THREONINE-PROTEIN KINASE"/>
    <property type="match status" value="1"/>
</dbReference>
<dbReference type="InterPro" id="IPR000961">
    <property type="entry name" value="AGC-kinase_C"/>
</dbReference>
<evidence type="ECO:0000256" key="8">
    <source>
        <dbReference type="ARBA" id="ARBA00022840"/>
    </source>
</evidence>
<dbReference type="SMART" id="SM00220">
    <property type="entry name" value="S_TKc"/>
    <property type="match status" value="1"/>
</dbReference>
<feature type="domain" description="Protein kinase" evidence="12">
    <location>
        <begin position="16"/>
        <end position="604"/>
    </location>
</feature>
<dbReference type="InterPro" id="IPR011009">
    <property type="entry name" value="Kinase-like_dom_sf"/>
</dbReference>
<evidence type="ECO:0000256" key="3">
    <source>
        <dbReference type="ARBA" id="ARBA00022148"/>
    </source>
</evidence>
<evidence type="ECO:0000256" key="1">
    <source>
        <dbReference type="ARBA" id="ARBA00009903"/>
    </source>
</evidence>
<evidence type="ECO:0000313" key="14">
    <source>
        <dbReference type="EMBL" id="CAF2094292.1"/>
    </source>
</evidence>
<feature type="domain" description="AGC-kinase C-terminal" evidence="13">
    <location>
        <begin position="605"/>
        <end position="651"/>
    </location>
</feature>
<comment type="caution">
    <text evidence="14">The sequence shown here is derived from an EMBL/GenBank/DDBJ whole genome shotgun (WGS) entry which is preliminary data.</text>
</comment>
<dbReference type="InterPro" id="IPR050236">
    <property type="entry name" value="Ser_Thr_kinase_AGC"/>
</dbReference>
<sequence length="651" mass="74219">MTIEKNKLQLPTIDDFHFLKTISRGGYGRVHLATKKNDDKKTKYAVKVINKQNIRKKNLIEQILNERDALAIMHSQFVVSLFYSLQSKENIYLVMEYMIGGDLMSLLCIKHIFEKYEAQFYVAEIALALDYLHRRDVIHRDLKPDNVLISATGHIKLTDLGLSEIRNRRKVSVADIIGTPSVCKVRSFRTPGQIISLTSDFSFSSNESDSGLFHTSTSIENIYTNNNSFRSATSSRLIDYNLRIYRQPFPECIPENGPLSFGNDEFDDREDASTNSTSVLLFSSPNRHVSNISQTIKQRPRIYHHKTISRLLASSPAQQNQYRQLHGLGRTANSVMTTVSAAASPSLSPIRYSCDTSRINQTQPNEKSTNLDDNIILVPIEEMQSNQTSLPIDDSLLKPVCRAQNYSSGRILSDLTTNTSIRSSFLKSPIHPNVFGPVLGTPDYLSPEILMQDENHSMQLYRSIFYHKHIFHLAAAVDFWALGICLYQFLVGPEILMQDENHSMQLYRSIFYHKHIFHLAAAVDFWALGICLYQFLVGVTPFSDDSPHAVISNILNYRLVWPEEDDDDDNHQLSEDGVRVIKGLLNPDPNLRFQLDDLKKESFFNLIDWDNLSNIPAPFIPVPDDDSDTFYFEARNKAIGFDEDSIDYIPI</sequence>